<dbReference type="Proteomes" id="UP000282613">
    <property type="component" value="Unassembled WGS sequence"/>
</dbReference>
<gene>
    <name evidence="2" type="ORF">TASK_LOCUS1071</name>
</gene>
<evidence type="ECO:0000313" key="4">
    <source>
        <dbReference type="WBParaSite" id="TASK_0000107001-mRNA-1"/>
    </source>
</evidence>
<name>A0A0R3VUQ4_TAEAS</name>
<proteinExistence type="predicted"/>
<sequence>MRHWRRVYGLEQGISPLQRLSQLAVLQAILQAARTRAHARNRPARVARAHPCVRVRADPYVRTEGIRDWGGQNPRQEGAVAEEEEEQERRRKISYSDGPRNP</sequence>
<feature type="region of interest" description="Disordered" evidence="1">
    <location>
        <begin position="63"/>
        <end position="102"/>
    </location>
</feature>
<keyword evidence="3" id="KW-1185">Reference proteome</keyword>
<evidence type="ECO:0000256" key="1">
    <source>
        <dbReference type="SAM" id="MobiDB-lite"/>
    </source>
</evidence>
<reference evidence="4" key="1">
    <citation type="submission" date="2017-02" db="UniProtKB">
        <authorList>
            <consortium name="WormBaseParasite"/>
        </authorList>
    </citation>
    <scope>IDENTIFICATION</scope>
</reference>
<evidence type="ECO:0000313" key="2">
    <source>
        <dbReference type="EMBL" id="VDK22399.1"/>
    </source>
</evidence>
<dbReference type="AlphaFoldDB" id="A0A0R3VUQ4"/>
<dbReference type="EMBL" id="UYRS01000204">
    <property type="protein sequence ID" value="VDK22399.1"/>
    <property type="molecule type" value="Genomic_DNA"/>
</dbReference>
<evidence type="ECO:0000313" key="3">
    <source>
        <dbReference type="Proteomes" id="UP000282613"/>
    </source>
</evidence>
<protein>
    <submittedName>
        <fullName evidence="2 4">Uncharacterized protein</fullName>
    </submittedName>
</protein>
<accession>A0A0R3VUQ4</accession>
<dbReference type="WBParaSite" id="TASK_0000107001-mRNA-1">
    <property type="protein sequence ID" value="TASK_0000107001-mRNA-1"/>
    <property type="gene ID" value="TASK_0000107001"/>
</dbReference>
<reference evidence="2 3" key="2">
    <citation type="submission" date="2018-11" db="EMBL/GenBank/DDBJ databases">
        <authorList>
            <consortium name="Pathogen Informatics"/>
        </authorList>
    </citation>
    <scope>NUCLEOTIDE SEQUENCE [LARGE SCALE GENOMIC DNA]</scope>
</reference>
<organism evidence="4">
    <name type="scientific">Taenia asiatica</name>
    <name type="common">Asian tapeworm</name>
    <dbReference type="NCBI Taxonomy" id="60517"/>
    <lineage>
        <taxon>Eukaryota</taxon>
        <taxon>Metazoa</taxon>
        <taxon>Spiralia</taxon>
        <taxon>Lophotrochozoa</taxon>
        <taxon>Platyhelminthes</taxon>
        <taxon>Cestoda</taxon>
        <taxon>Eucestoda</taxon>
        <taxon>Cyclophyllidea</taxon>
        <taxon>Taeniidae</taxon>
        <taxon>Taenia</taxon>
    </lineage>
</organism>